<comment type="similarity">
    <text evidence="5">Belongs to the EutC family.</text>
</comment>
<comment type="pathway">
    <text evidence="5">Amine and polyamine degradation; ethanolamine degradation.</text>
</comment>
<comment type="subunit">
    <text evidence="5">The basic unit is a heterodimer which dimerizes to form tetramers. The heterotetramers trimerize; 6 large subunits form a core ring with 6 small subunits projecting outwards.</text>
</comment>
<dbReference type="PIRSF" id="PIRSF018982">
    <property type="entry name" value="EutC"/>
    <property type="match status" value="1"/>
</dbReference>
<dbReference type="EC" id="4.3.1.7" evidence="5"/>
<reference evidence="6 7" key="1">
    <citation type="submission" date="2012-11" db="EMBL/GenBank/DDBJ databases">
        <title>Whole genome sequence of Acidocella aminolytica 101 = DSM 11237.</title>
        <authorList>
            <person name="Azuma Y."/>
            <person name="Higashiura N."/>
            <person name="Hirakawa H."/>
            <person name="Matsushita K."/>
        </authorList>
    </citation>
    <scope>NUCLEOTIDE SEQUENCE [LARGE SCALE GENOMIC DNA]</scope>
    <source>
        <strain evidence="7">101 / DSM 11237</strain>
    </source>
</reference>
<dbReference type="NCBIfam" id="NF003971">
    <property type="entry name" value="PRK05465.1"/>
    <property type="match status" value="1"/>
</dbReference>
<feature type="binding site" evidence="5">
    <location>
        <position position="165"/>
    </location>
    <ligand>
        <name>adenosylcob(III)alamin</name>
        <dbReference type="ChEBI" id="CHEBI:18408"/>
    </ligand>
</feature>
<evidence type="ECO:0000256" key="5">
    <source>
        <dbReference type="HAMAP-Rule" id="MF_00601"/>
    </source>
</evidence>
<dbReference type="Pfam" id="PF05985">
    <property type="entry name" value="EutC"/>
    <property type="match status" value="1"/>
</dbReference>
<dbReference type="STRING" id="1120923.SAMN02746095_01149"/>
<dbReference type="PANTHER" id="PTHR39330:SF1">
    <property type="entry name" value="ETHANOLAMINE AMMONIA-LYASE SMALL SUBUNIT"/>
    <property type="match status" value="1"/>
</dbReference>
<evidence type="ECO:0000313" key="7">
    <source>
        <dbReference type="Proteomes" id="UP000032668"/>
    </source>
</evidence>
<dbReference type="OrthoDB" id="114248at2"/>
<evidence type="ECO:0000313" key="6">
    <source>
        <dbReference type="EMBL" id="GAN81944.1"/>
    </source>
</evidence>
<dbReference type="HAMAP" id="MF_00601">
    <property type="entry name" value="EutC"/>
    <property type="match status" value="1"/>
</dbReference>
<comment type="catalytic activity">
    <reaction evidence="5">
        <text>ethanolamine = acetaldehyde + NH4(+)</text>
        <dbReference type="Rhea" id="RHEA:15313"/>
        <dbReference type="ChEBI" id="CHEBI:15343"/>
        <dbReference type="ChEBI" id="CHEBI:28938"/>
        <dbReference type="ChEBI" id="CHEBI:57603"/>
        <dbReference type="EC" id="4.3.1.7"/>
    </reaction>
</comment>
<dbReference type="Proteomes" id="UP000032668">
    <property type="component" value="Unassembled WGS sequence"/>
</dbReference>
<keyword evidence="1 5" id="KW-0846">Cobalamin</keyword>
<evidence type="ECO:0000256" key="1">
    <source>
        <dbReference type="ARBA" id="ARBA00022628"/>
    </source>
</evidence>
<evidence type="ECO:0000256" key="4">
    <source>
        <dbReference type="ARBA" id="ARBA00024446"/>
    </source>
</evidence>
<comment type="subcellular location">
    <subcellularLocation>
        <location evidence="5">Bacterial microcompartment</location>
    </subcellularLocation>
</comment>
<dbReference type="GO" id="GO:0031419">
    <property type="term" value="F:cobalamin binding"/>
    <property type="evidence" value="ECO:0007669"/>
    <property type="project" value="UniProtKB-UniRule"/>
</dbReference>
<dbReference type="GO" id="GO:0006520">
    <property type="term" value="P:amino acid metabolic process"/>
    <property type="evidence" value="ECO:0007669"/>
    <property type="project" value="InterPro"/>
</dbReference>
<dbReference type="GO" id="GO:0008851">
    <property type="term" value="F:ethanolamine ammonia-lyase activity"/>
    <property type="evidence" value="ECO:0007669"/>
    <property type="project" value="UniProtKB-UniRule"/>
</dbReference>
<keyword evidence="4 5" id="KW-1283">Bacterial microcompartment</keyword>
<comment type="cofactor">
    <cofactor evidence="5">
        <name>adenosylcob(III)alamin</name>
        <dbReference type="ChEBI" id="CHEBI:18408"/>
    </cofactor>
    <text evidence="5">Binds between the large and small subunits.</text>
</comment>
<dbReference type="InterPro" id="IPR042255">
    <property type="entry name" value="EutC_N"/>
</dbReference>
<dbReference type="InterPro" id="IPR042251">
    <property type="entry name" value="EutC_C"/>
</dbReference>
<dbReference type="EMBL" id="BANC01000125">
    <property type="protein sequence ID" value="GAN81944.1"/>
    <property type="molecule type" value="Genomic_DNA"/>
</dbReference>
<feature type="binding site" evidence="5">
    <location>
        <position position="194"/>
    </location>
    <ligand>
        <name>adenosylcob(III)alamin</name>
        <dbReference type="ChEBI" id="CHEBI:18408"/>
    </ligand>
</feature>
<evidence type="ECO:0000256" key="3">
    <source>
        <dbReference type="ARBA" id="ARBA00023285"/>
    </source>
</evidence>
<dbReference type="InterPro" id="IPR009246">
    <property type="entry name" value="EutC"/>
</dbReference>
<dbReference type="GO" id="GO:0031471">
    <property type="term" value="C:ethanolamine degradation polyhedral organelle"/>
    <property type="evidence" value="ECO:0007669"/>
    <property type="project" value="UniProtKB-UniRule"/>
</dbReference>
<dbReference type="Gene3D" id="1.10.30.40">
    <property type="entry name" value="Ethanolamine ammonia-lyase light chain (EutC), N-terminal domain"/>
    <property type="match status" value="1"/>
</dbReference>
<comment type="caution">
    <text evidence="6">The sequence shown here is derived from an EMBL/GenBank/DDBJ whole genome shotgun (WGS) entry which is preliminary data.</text>
</comment>
<name>A0A0D6PMB6_9PROT</name>
<dbReference type="GO" id="GO:0009350">
    <property type="term" value="C:ethanolamine ammonia-lyase complex"/>
    <property type="evidence" value="ECO:0007669"/>
    <property type="project" value="UniProtKB-UniRule"/>
</dbReference>
<gene>
    <name evidence="5" type="primary">eutC</name>
    <name evidence="6" type="ORF">Aam_127_023</name>
</gene>
<dbReference type="Gene3D" id="3.40.50.11240">
    <property type="entry name" value="Ethanolamine ammonia-lyase light chain (EutC)"/>
    <property type="match status" value="1"/>
</dbReference>
<protein>
    <recommendedName>
        <fullName evidence="5">Ethanolamine ammonia-lyase small subunit</fullName>
        <shortName evidence="5">EAL small subunit</shortName>
        <ecNumber evidence="5">4.3.1.7</ecNumber>
    </recommendedName>
</protein>
<dbReference type="GO" id="GO:0046336">
    <property type="term" value="P:ethanolamine catabolic process"/>
    <property type="evidence" value="ECO:0007669"/>
    <property type="project" value="UniProtKB-UniRule"/>
</dbReference>
<comment type="function">
    <text evidence="5">Catalyzes the deamination of various vicinal amino-alcohols to oxo compounds. Allows this organism to utilize ethanolamine as the sole source of nitrogen and carbon in the presence of external vitamin B12.</text>
</comment>
<dbReference type="PANTHER" id="PTHR39330">
    <property type="entry name" value="ETHANOLAMINE AMMONIA-LYASE LIGHT CHAIN"/>
    <property type="match status" value="1"/>
</dbReference>
<evidence type="ECO:0000256" key="2">
    <source>
        <dbReference type="ARBA" id="ARBA00023239"/>
    </source>
</evidence>
<keyword evidence="7" id="KW-1185">Reference proteome</keyword>
<dbReference type="AlphaFoldDB" id="A0A0D6PMB6"/>
<organism evidence="6 7">
    <name type="scientific">Acidocella aminolytica 101 = DSM 11237</name>
    <dbReference type="NCBI Taxonomy" id="1120923"/>
    <lineage>
        <taxon>Bacteria</taxon>
        <taxon>Pseudomonadati</taxon>
        <taxon>Pseudomonadota</taxon>
        <taxon>Alphaproteobacteria</taxon>
        <taxon>Acetobacterales</taxon>
        <taxon>Acidocellaceae</taxon>
        <taxon>Acidocella</taxon>
    </lineage>
</organism>
<dbReference type="RefSeq" id="WP_048880325.1">
    <property type="nucleotide sequence ID" value="NZ_BANC01000125.1"/>
</dbReference>
<proteinExistence type="inferred from homology"/>
<keyword evidence="2 5" id="KW-0456">Lyase</keyword>
<dbReference type="UniPathway" id="UPA00560"/>
<keyword evidence="3 5" id="KW-0170">Cobalt</keyword>
<sequence length="246" mass="25920">MPPEDPWAKLRQATRARIGLGRAGDAMKIGDVLDFQFAHAKARDAVHTMLDTAALRAALPGAIALHSEAPDRETYLRRPDLGRKLARDCLPLLSKSEYDAAIVIADGLSATAVMQNAVPVYEALTARLSGFKLTPPIIATQARVALGDDIGEALGVKLVAVLIGERPGLTVSDSLGIYLTYAPKRGTLDSARNCISNVHAHGGLSHGAAADMLAWLMREALRRGLTGVGLKEASGLTQDGAVSLVS</sequence>
<feature type="binding site" evidence="5">
    <location>
        <position position="144"/>
    </location>
    <ligand>
        <name>adenosylcob(III)alamin</name>
        <dbReference type="ChEBI" id="CHEBI:18408"/>
    </ligand>
</feature>
<accession>A0A0D6PMB6</accession>